<dbReference type="AlphaFoldDB" id="A0AAV5JWM1"/>
<keyword evidence="3" id="KW-1185">Reference proteome</keyword>
<reference evidence="2 3" key="1">
    <citation type="journal article" date="2021" name="Commun. Biol.">
        <title>The genome of Shorea leprosula (Dipterocarpaceae) highlights the ecological relevance of drought in aseasonal tropical rainforests.</title>
        <authorList>
            <person name="Ng K.K.S."/>
            <person name="Kobayashi M.J."/>
            <person name="Fawcett J.A."/>
            <person name="Hatakeyama M."/>
            <person name="Paape T."/>
            <person name="Ng C.H."/>
            <person name="Ang C.C."/>
            <person name="Tnah L.H."/>
            <person name="Lee C.T."/>
            <person name="Nishiyama T."/>
            <person name="Sese J."/>
            <person name="O'Brien M.J."/>
            <person name="Copetti D."/>
            <person name="Mohd Noor M.I."/>
            <person name="Ong R.C."/>
            <person name="Putra M."/>
            <person name="Sireger I.Z."/>
            <person name="Indrioko S."/>
            <person name="Kosugi Y."/>
            <person name="Izuno A."/>
            <person name="Isagi Y."/>
            <person name="Lee S.L."/>
            <person name="Shimizu K.K."/>
        </authorList>
    </citation>
    <scope>NUCLEOTIDE SEQUENCE [LARGE SCALE GENOMIC DNA]</scope>
    <source>
        <strain evidence="2">214</strain>
    </source>
</reference>
<gene>
    <name evidence="2" type="ORF">SLEP1_g26545</name>
</gene>
<accession>A0AAV5JWM1</accession>
<dbReference type="Proteomes" id="UP001054252">
    <property type="component" value="Unassembled WGS sequence"/>
</dbReference>
<evidence type="ECO:0000313" key="3">
    <source>
        <dbReference type="Proteomes" id="UP001054252"/>
    </source>
</evidence>
<feature type="region of interest" description="Disordered" evidence="1">
    <location>
        <begin position="27"/>
        <end position="55"/>
    </location>
</feature>
<dbReference type="PANTHER" id="PTHR35318:SF2">
    <property type="entry name" value="OS08G0138900 PROTEIN"/>
    <property type="match status" value="1"/>
</dbReference>
<feature type="compositionally biased region" description="Basic and acidic residues" evidence="1">
    <location>
        <begin position="27"/>
        <end position="41"/>
    </location>
</feature>
<dbReference type="EMBL" id="BPVZ01000044">
    <property type="protein sequence ID" value="GKV15794.1"/>
    <property type="molecule type" value="Genomic_DNA"/>
</dbReference>
<evidence type="ECO:0000256" key="1">
    <source>
        <dbReference type="SAM" id="MobiDB-lite"/>
    </source>
</evidence>
<organism evidence="2 3">
    <name type="scientific">Rubroshorea leprosula</name>
    <dbReference type="NCBI Taxonomy" id="152421"/>
    <lineage>
        <taxon>Eukaryota</taxon>
        <taxon>Viridiplantae</taxon>
        <taxon>Streptophyta</taxon>
        <taxon>Embryophyta</taxon>
        <taxon>Tracheophyta</taxon>
        <taxon>Spermatophyta</taxon>
        <taxon>Magnoliopsida</taxon>
        <taxon>eudicotyledons</taxon>
        <taxon>Gunneridae</taxon>
        <taxon>Pentapetalae</taxon>
        <taxon>rosids</taxon>
        <taxon>malvids</taxon>
        <taxon>Malvales</taxon>
        <taxon>Dipterocarpaceae</taxon>
        <taxon>Rubroshorea</taxon>
    </lineage>
</organism>
<comment type="caution">
    <text evidence="2">The sequence shown here is derived from an EMBL/GenBank/DDBJ whole genome shotgun (WGS) entry which is preliminary data.</text>
</comment>
<dbReference type="PANTHER" id="PTHR35318">
    <property type="entry name" value="BNAA10G08410D PROTEIN"/>
    <property type="match status" value="1"/>
</dbReference>
<sequence length="134" mass="15092">MKFLLDFVSCCGRPVTLSEDSRRREAEVAIVGEERSSEAEARRHRRRKRVRLGHQASGAVTQWKPSLCAISEDKIVMEEGEKSLLEMKVERVAKSKSGGGSQSKVHVRSYHRDGYGRNSLQTIIPAFSPAPFMF</sequence>
<feature type="compositionally biased region" description="Basic residues" evidence="1">
    <location>
        <begin position="42"/>
        <end position="52"/>
    </location>
</feature>
<proteinExistence type="predicted"/>
<evidence type="ECO:0000313" key="2">
    <source>
        <dbReference type="EMBL" id="GKV15794.1"/>
    </source>
</evidence>
<protein>
    <submittedName>
        <fullName evidence="2">Uncharacterized protein</fullName>
    </submittedName>
</protein>
<name>A0AAV5JWM1_9ROSI</name>